<proteinExistence type="predicted"/>
<dbReference type="KEGG" id="pgb:H744_2c1992"/>
<name>A0A0C5WAP4_9GAMM</name>
<accession>A0A0C5WAP4</accession>
<protein>
    <submittedName>
        <fullName evidence="1">Uncharacterized protein</fullName>
    </submittedName>
</protein>
<keyword evidence="2" id="KW-1185">Reference proteome</keyword>
<dbReference type="Proteomes" id="UP000032303">
    <property type="component" value="Chromosome 2"/>
</dbReference>
<gene>
    <name evidence="1" type="ORF">H744_2c1992</name>
</gene>
<dbReference type="PATRIC" id="fig|658445.3.peg.3954"/>
<evidence type="ECO:0000313" key="1">
    <source>
        <dbReference type="EMBL" id="AJR08656.1"/>
    </source>
</evidence>
<sequence>MNVHKELYKLFYQAERLSRAILLGKYHGYKCPLDSSQDAIRMAYRYGLDGIDVDDLFKAQAAATTVMVRRRKPEFQQSQRLLDAMAKREEAVA</sequence>
<reference evidence="1 2" key="1">
    <citation type="submission" date="2013-05" db="EMBL/GenBank/DDBJ databases">
        <title>Complete genome sequence of the lipase-producing bacterium Photobacterium gaetbulicola Gung47.</title>
        <authorList>
            <person name="Kim Y.-O."/>
        </authorList>
    </citation>
    <scope>NUCLEOTIDE SEQUENCE [LARGE SCALE GENOMIC DNA]</scope>
    <source>
        <strain evidence="1 2">Gung47</strain>
    </source>
</reference>
<evidence type="ECO:0000313" key="2">
    <source>
        <dbReference type="Proteomes" id="UP000032303"/>
    </source>
</evidence>
<dbReference type="STRING" id="658445.H744_2c1992"/>
<dbReference type="EMBL" id="CP005974">
    <property type="protein sequence ID" value="AJR08656.1"/>
    <property type="molecule type" value="Genomic_DNA"/>
</dbReference>
<dbReference type="AlphaFoldDB" id="A0A0C5WAP4"/>
<dbReference type="OrthoDB" id="9930302at2"/>
<dbReference type="HOGENOM" id="CLU_2397056_0_0_6"/>
<organism evidence="1 2">
    <name type="scientific">Photobacterium gaetbulicola Gung47</name>
    <dbReference type="NCBI Taxonomy" id="658445"/>
    <lineage>
        <taxon>Bacteria</taxon>
        <taxon>Pseudomonadati</taxon>
        <taxon>Pseudomonadota</taxon>
        <taxon>Gammaproteobacteria</taxon>
        <taxon>Vibrionales</taxon>
        <taxon>Vibrionaceae</taxon>
        <taxon>Photobacterium</taxon>
    </lineage>
</organism>